<protein>
    <submittedName>
        <fullName evidence="1">Uncharacterized protein</fullName>
    </submittedName>
</protein>
<dbReference type="AlphaFoldDB" id="A0A0B7BDU4"/>
<evidence type="ECO:0000313" key="1">
    <source>
        <dbReference type="EMBL" id="CEK90481.1"/>
    </source>
</evidence>
<proteinExistence type="predicted"/>
<feature type="non-terminal residue" evidence="1">
    <location>
        <position position="70"/>
    </location>
</feature>
<dbReference type="EMBL" id="HACG01043616">
    <property type="protein sequence ID" value="CEK90481.1"/>
    <property type="molecule type" value="Transcribed_RNA"/>
</dbReference>
<accession>A0A0B7BDU4</accession>
<name>A0A0B7BDU4_9EUPU</name>
<sequence length="70" mass="8087">RGSPSHSFNSVYETNHKEDEVFTYVEPEAFIMSLCPYFSHLEWILFQLICLSFLFPSPLHVQTCKSSACP</sequence>
<reference evidence="1" key="1">
    <citation type="submission" date="2014-12" db="EMBL/GenBank/DDBJ databases">
        <title>Insight into the proteome of Arion vulgaris.</title>
        <authorList>
            <person name="Aradska J."/>
            <person name="Bulat T."/>
            <person name="Smidak R."/>
            <person name="Sarate P."/>
            <person name="Gangsoo J."/>
            <person name="Sialana F."/>
            <person name="Bilban M."/>
            <person name="Lubec G."/>
        </authorList>
    </citation>
    <scope>NUCLEOTIDE SEQUENCE</scope>
    <source>
        <tissue evidence="1">Skin</tissue>
    </source>
</reference>
<gene>
    <name evidence="1" type="primary">ORF177109</name>
</gene>
<organism evidence="1">
    <name type="scientific">Arion vulgaris</name>
    <dbReference type="NCBI Taxonomy" id="1028688"/>
    <lineage>
        <taxon>Eukaryota</taxon>
        <taxon>Metazoa</taxon>
        <taxon>Spiralia</taxon>
        <taxon>Lophotrochozoa</taxon>
        <taxon>Mollusca</taxon>
        <taxon>Gastropoda</taxon>
        <taxon>Heterobranchia</taxon>
        <taxon>Euthyneura</taxon>
        <taxon>Panpulmonata</taxon>
        <taxon>Eupulmonata</taxon>
        <taxon>Stylommatophora</taxon>
        <taxon>Helicina</taxon>
        <taxon>Arionoidea</taxon>
        <taxon>Arionidae</taxon>
        <taxon>Arion</taxon>
    </lineage>
</organism>
<feature type="non-terminal residue" evidence="1">
    <location>
        <position position="1"/>
    </location>
</feature>